<proteinExistence type="predicted"/>
<accession>A0A914E6M9</accession>
<name>A0A914E6M9_9BILA</name>
<organism evidence="1 2">
    <name type="scientific">Acrobeloides nanus</name>
    <dbReference type="NCBI Taxonomy" id="290746"/>
    <lineage>
        <taxon>Eukaryota</taxon>
        <taxon>Metazoa</taxon>
        <taxon>Ecdysozoa</taxon>
        <taxon>Nematoda</taxon>
        <taxon>Chromadorea</taxon>
        <taxon>Rhabditida</taxon>
        <taxon>Tylenchina</taxon>
        <taxon>Cephalobomorpha</taxon>
        <taxon>Cephaloboidea</taxon>
        <taxon>Cephalobidae</taxon>
        <taxon>Acrobeloides</taxon>
    </lineage>
</organism>
<evidence type="ECO:0000313" key="1">
    <source>
        <dbReference type="Proteomes" id="UP000887540"/>
    </source>
</evidence>
<keyword evidence="1" id="KW-1185">Reference proteome</keyword>
<protein>
    <submittedName>
        <fullName evidence="2">Uncharacterized protein</fullName>
    </submittedName>
</protein>
<dbReference type="AlphaFoldDB" id="A0A914E6M9"/>
<dbReference type="WBParaSite" id="ACRNAN_scaffold607.g31325.t1">
    <property type="protein sequence ID" value="ACRNAN_scaffold607.g31325.t1"/>
    <property type="gene ID" value="ACRNAN_scaffold607.g31325"/>
</dbReference>
<reference evidence="2" key="1">
    <citation type="submission" date="2022-11" db="UniProtKB">
        <authorList>
            <consortium name="WormBaseParasite"/>
        </authorList>
    </citation>
    <scope>IDENTIFICATION</scope>
</reference>
<sequence length="106" mass="11988">MFFYFLKCTKRASETENTKKSHNLVLKTVIATILLDLVPGSVSFILPYLIPIDINSYAGPYIRLLTSLTSLYSSTIYEKIIRKRSNTIKVTSSNPTNPRTGFKSVH</sequence>
<evidence type="ECO:0000313" key="2">
    <source>
        <dbReference type="WBParaSite" id="ACRNAN_scaffold607.g31325.t1"/>
    </source>
</evidence>
<dbReference type="Proteomes" id="UP000887540">
    <property type="component" value="Unplaced"/>
</dbReference>